<protein>
    <submittedName>
        <fullName evidence="1">Uncharacterized protein</fullName>
    </submittedName>
</protein>
<sequence>MARAEIYVSNGTLSMEVDNEMVNFSIYNAMKYPLDVSSVSTVDTLDPLIDKML</sequence>
<reference evidence="1 2" key="1">
    <citation type="submission" date="2024-01" db="EMBL/GenBank/DDBJ databases">
        <title>Genome assemblies of Stephania.</title>
        <authorList>
            <person name="Yang L."/>
        </authorList>
    </citation>
    <scope>NUCLEOTIDE SEQUENCE [LARGE SCALE GENOMIC DNA]</scope>
    <source>
        <strain evidence="1">YNDBR</strain>
        <tissue evidence="1">Leaf</tissue>
    </source>
</reference>
<dbReference type="EMBL" id="JBBNAF010000001">
    <property type="protein sequence ID" value="KAK9169464.1"/>
    <property type="molecule type" value="Genomic_DNA"/>
</dbReference>
<evidence type="ECO:0000313" key="1">
    <source>
        <dbReference type="EMBL" id="KAK9169464.1"/>
    </source>
</evidence>
<organism evidence="1 2">
    <name type="scientific">Stephania yunnanensis</name>
    <dbReference type="NCBI Taxonomy" id="152371"/>
    <lineage>
        <taxon>Eukaryota</taxon>
        <taxon>Viridiplantae</taxon>
        <taxon>Streptophyta</taxon>
        <taxon>Embryophyta</taxon>
        <taxon>Tracheophyta</taxon>
        <taxon>Spermatophyta</taxon>
        <taxon>Magnoliopsida</taxon>
        <taxon>Ranunculales</taxon>
        <taxon>Menispermaceae</taxon>
        <taxon>Menispermoideae</taxon>
        <taxon>Cissampelideae</taxon>
        <taxon>Stephania</taxon>
    </lineage>
</organism>
<comment type="caution">
    <text evidence="1">The sequence shown here is derived from an EMBL/GenBank/DDBJ whole genome shotgun (WGS) entry which is preliminary data.</text>
</comment>
<name>A0AAP0Q7X6_9MAGN</name>
<dbReference type="Proteomes" id="UP001420932">
    <property type="component" value="Unassembled WGS sequence"/>
</dbReference>
<keyword evidence="2" id="KW-1185">Reference proteome</keyword>
<evidence type="ECO:0000313" key="2">
    <source>
        <dbReference type="Proteomes" id="UP001420932"/>
    </source>
</evidence>
<proteinExistence type="predicted"/>
<dbReference type="AlphaFoldDB" id="A0AAP0Q7X6"/>
<gene>
    <name evidence="1" type="ORF">Syun_001604</name>
</gene>
<accession>A0AAP0Q7X6</accession>